<evidence type="ECO:0008006" key="4">
    <source>
        <dbReference type="Google" id="ProtNLM"/>
    </source>
</evidence>
<accession>A0ABQ7KIU7</accession>
<gene>
    <name evidence="2" type="primary">SC244g500050.1_BraROA</name>
    <name evidence="2" type="ORF">IGI04_042867</name>
</gene>
<evidence type="ECO:0000313" key="2">
    <source>
        <dbReference type="EMBL" id="KAG5373812.1"/>
    </source>
</evidence>
<keyword evidence="3" id="KW-1185">Reference proteome</keyword>
<evidence type="ECO:0000313" key="3">
    <source>
        <dbReference type="Proteomes" id="UP000823674"/>
    </source>
</evidence>
<comment type="caution">
    <text evidence="2">The sequence shown here is derived from an EMBL/GenBank/DDBJ whole genome shotgun (WGS) entry which is preliminary data.</text>
</comment>
<feature type="compositionally biased region" description="Basic and acidic residues" evidence="1">
    <location>
        <begin position="624"/>
        <end position="656"/>
    </location>
</feature>
<proteinExistence type="predicted"/>
<name>A0ABQ7KIU7_BRACM</name>
<feature type="compositionally biased region" description="Polar residues" evidence="1">
    <location>
        <begin position="555"/>
        <end position="581"/>
    </location>
</feature>
<reference evidence="2 3" key="1">
    <citation type="submission" date="2021-03" db="EMBL/GenBank/DDBJ databases">
        <authorList>
            <person name="King G.J."/>
            <person name="Bancroft I."/>
            <person name="Baten A."/>
            <person name="Bloomfield J."/>
            <person name="Borpatragohain P."/>
            <person name="He Z."/>
            <person name="Irish N."/>
            <person name="Irwin J."/>
            <person name="Liu K."/>
            <person name="Mauleon R.P."/>
            <person name="Moore J."/>
            <person name="Morris R."/>
            <person name="Ostergaard L."/>
            <person name="Wang B."/>
            <person name="Wells R."/>
        </authorList>
    </citation>
    <scope>NUCLEOTIDE SEQUENCE [LARGE SCALE GENOMIC DNA]</scope>
    <source>
        <strain evidence="2">R-o-18</strain>
        <tissue evidence="2">Leaf</tissue>
    </source>
</reference>
<feature type="compositionally biased region" description="Basic and acidic residues" evidence="1">
    <location>
        <begin position="512"/>
        <end position="554"/>
    </location>
</feature>
<dbReference type="EMBL" id="JADBGQ010000094">
    <property type="protein sequence ID" value="KAG5373812.1"/>
    <property type="molecule type" value="Genomic_DNA"/>
</dbReference>
<evidence type="ECO:0000256" key="1">
    <source>
        <dbReference type="SAM" id="MobiDB-lite"/>
    </source>
</evidence>
<feature type="compositionally biased region" description="Polar residues" evidence="1">
    <location>
        <begin position="666"/>
        <end position="675"/>
    </location>
</feature>
<organism evidence="2 3">
    <name type="scientific">Brassica rapa subsp. trilocularis</name>
    <dbReference type="NCBI Taxonomy" id="1813537"/>
    <lineage>
        <taxon>Eukaryota</taxon>
        <taxon>Viridiplantae</taxon>
        <taxon>Streptophyta</taxon>
        <taxon>Embryophyta</taxon>
        <taxon>Tracheophyta</taxon>
        <taxon>Spermatophyta</taxon>
        <taxon>Magnoliopsida</taxon>
        <taxon>eudicotyledons</taxon>
        <taxon>Gunneridae</taxon>
        <taxon>Pentapetalae</taxon>
        <taxon>rosids</taxon>
        <taxon>malvids</taxon>
        <taxon>Brassicales</taxon>
        <taxon>Brassicaceae</taxon>
        <taxon>Brassiceae</taxon>
        <taxon>Brassica</taxon>
    </lineage>
</organism>
<feature type="compositionally biased region" description="Polar residues" evidence="1">
    <location>
        <begin position="603"/>
        <end position="615"/>
    </location>
</feature>
<sequence length="739" mass="84519">MEMEHRPESTVKTEEERHGEWSRWAKRALESCGLWSSHGKGKPFMEMATEEGQTRGLKLGIEVVQGNTTKSEIEATLGKSKLVRVVEDRGVIRGLRQGKDECYQLVGRLREVWSELDVVKTHTSNPRCCQERRKQDVIFSFLMEDVCELVKYTCDVWEMNRKPERWKGGTSCKRGRLRKLSKEWLMKRRAWRKDSESEHLSDRMSVILKRIKDVLQQMVIGECSYSAYMGETVGDSADMRGMDTKRADECVTKKEWDELVKHVLKEMELLQSGTTRREEKKERGNEWGWFSQMKTTLKRCGVWRNHEKEESLKESILLEKIEDVYENKINLRRVYEVKNVISEAKQGREEFNNHVRKLQHLWVELQGLRSHVDGNATPEQEMVLKLLASMESSYGWLVEMVLRGEQLPEMEEICVLIRRAYEIMRNDERLTMSRSESSWKPNGSRSESFQKLTMSRSEGSWRLTGSRSEGFRKRRRCKMLSKAYVNIGKGRKRVVGECSYSAYMGESVEDSGVLREQEKGSGADDRITRKEWRVEAERTTPLDHERGNGTESHEQVQNQDSGQHNQEVTQEVESGAQSSGDGQRESTGSDDSGTQSSEGDGSNESGAQSRPSNQAGEAGGTTPLDHERGNGFESGEQEHNQEDSSQHDQEETHEVESGAQSGGNEQGEPTGNEQGEPTGLREEEQENAVTLEIYHSNFIVTVVTELKDLGSYLASIWRVKHARRSLDKQGGVWIRSGQG</sequence>
<feature type="compositionally biased region" description="Low complexity" evidence="1">
    <location>
        <begin position="585"/>
        <end position="602"/>
    </location>
</feature>
<dbReference type="Proteomes" id="UP000823674">
    <property type="component" value="Unassembled WGS sequence"/>
</dbReference>
<protein>
    <recommendedName>
        <fullName evidence="4">DUF287 domain-containing protein</fullName>
    </recommendedName>
</protein>
<feature type="region of interest" description="Disordered" evidence="1">
    <location>
        <begin position="510"/>
        <end position="684"/>
    </location>
</feature>